<keyword evidence="3" id="KW-1185">Reference proteome</keyword>
<accession>A0ABN3AA03</accession>
<evidence type="ECO:0000313" key="2">
    <source>
        <dbReference type="EMBL" id="GAA2157260.1"/>
    </source>
</evidence>
<dbReference type="Pfam" id="PF17230">
    <property type="entry name" value="DUF5304"/>
    <property type="match status" value="1"/>
</dbReference>
<dbReference type="EMBL" id="BAAANT010000058">
    <property type="protein sequence ID" value="GAA2157260.1"/>
    <property type="molecule type" value="Genomic_DNA"/>
</dbReference>
<protein>
    <recommendedName>
        <fullName evidence="4">Excreted virulence factor EspC (Type VII ESX diderm)</fullName>
    </recommendedName>
</protein>
<proteinExistence type="predicted"/>
<organism evidence="2 3">
    <name type="scientific">Kitasatospora kazusensis</name>
    <dbReference type="NCBI Taxonomy" id="407974"/>
    <lineage>
        <taxon>Bacteria</taxon>
        <taxon>Bacillati</taxon>
        <taxon>Actinomycetota</taxon>
        <taxon>Actinomycetes</taxon>
        <taxon>Kitasatosporales</taxon>
        <taxon>Streptomycetaceae</taxon>
        <taxon>Kitasatospora</taxon>
    </lineage>
</organism>
<evidence type="ECO:0000313" key="3">
    <source>
        <dbReference type="Proteomes" id="UP001422759"/>
    </source>
</evidence>
<dbReference type="InterPro" id="IPR035183">
    <property type="entry name" value="DUF5304"/>
</dbReference>
<evidence type="ECO:0000256" key="1">
    <source>
        <dbReference type="SAM" id="MobiDB-lite"/>
    </source>
</evidence>
<dbReference type="Proteomes" id="UP001422759">
    <property type="component" value="Unassembled WGS sequence"/>
</dbReference>
<comment type="caution">
    <text evidence="2">The sequence shown here is derived from an EMBL/GenBank/DDBJ whole genome shotgun (WGS) entry which is preliminary data.</text>
</comment>
<reference evidence="2 3" key="1">
    <citation type="journal article" date="2019" name="Int. J. Syst. Evol. Microbiol.">
        <title>The Global Catalogue of Microorganisms (GCM) 10K type strain sequencing project: providing services to taxonomists for standard genome sequencing and annotation.</title>
        <authorList>
            <consortium name="The Broad Institute Genomics Platform"/>
            <consortium name="The Broad Institute Genome Sequencing Center for Infectious Disease"/>
            <person name="Wu L."/>
            <person name="Ma J."/>
        </authorList>
    </citation>
    <scope>NUCLEOTIDE SEQUENCE [LARGE SCALE GENOMIC DNA]</scope>
    <source>
        <strain evidence="2 3">JCM 14560</strain>
    </source>
</reference>
<feature type="region of interest" description="Disordered" evidence="1">
    <location>
        <begin position="78"/>
        <end position="98"/>
    </location>
</feature>
<name>A0ABN3AA03_9ACTN</name>
<gene>
    <name evidence="2" type="ORF">GCM10009760_59210</name>
</gene>
<sequence>MADEPQTDQDVKSDQPFGAGFDPLVEEVRRFAAVVGEKAQELGGRLREQNPEVYGHLAAAGGELLAAYRAVVAGQERRWAAPGHADGERIDLDEPSDK</sequence>
<evidence type="ECO:0008006" key="4">
    <source>
        <dbReference type="Google" id="ProtNLM"/>
    </source>
</evidence>
<dbReference type="RefSeq" id="WP_425555679.1">
    <property type="nucleotide sequence ID" value="NZ_BAAANT010000058.1"/>
</dbReference>